<proteinExistence type="predicted"/>
<comment type="caution">
    <text evidence="1">The sequence shown here is derived from an EMBL/GenBank/DDBJ whole genome shotgun (WGS) entry which is preliminary data.</text>
</comment>
<sequence>MASMNHGIDVVLMEKEKRLLNLHYEEQMKKSFYESEVAARLKSEGVLVNTDWESTFFNFGIDQPLTSMSSPTFARGTSDKSLCKSFCTYID</sequence>
<evidence type="ECO:0000313" key="2">
    <source>
        <dbReference type="Proteomes" id="UP001417504"/>
    </source>
</evidence>
<dbReference type="EMBL" id="JBBNAE010000005">
    <property type="protein sequence ID" value="KAK9122696.1"/>
    <property type="molecule type" value="Genomic_DNA"/>
</dbReference>
<reference evidence="1 2" key="1">
    <citation type="submission" date="2024-01" db="EMBL/GenBank/DDBJ databases">
        <title>Genome assemblies of Stephania.</title>
        <authorList>
            <person name="Yang L."/>
        </authorList>
    </citation>
    <scope>NUCLEOTIDE SEQUENCE [LARGE SCALE GENOMIC DNA]</scope>
    <source>
        <strain evidence="1">QJT</strain>
        <tissue evidence="1">Leaf</tissue>
    </source>
</reference>
<dbReference type="Proteomes" id="UP001417504">
    <property type="component" value="Unassembled WGS sequence"/>
</dbReference>
<accession>A0AAP0P074</accession>
<gene>
    <name evidence="1" type="ORF">Sjap_012298</name>
</gene>
<protein>
    <submittedName>
        <fullName evidence="1">Uncharacterized protein</fullName>
    </submittedName>
</protein>
<evidence type="ECO:0000313" key="1">
    <source>
        <dbReference type="EMBL" id="KAK9122696.1"/>
    </source>
</evidence>
<dbReference type="AlphaFoldDB" id="A0AAP0P074"/>
<keyword evidence="2" id="KW-1185">Reference proteome</keyword>
<name>A0AAP0P074_9MAGN</name>
<organism evidence="1 2">
    <name type="scientific">Stephania japonica</name>
    <dbReference type="NCBI Taxonomy" id="461633"/>
    <lineage>
        <taxon>Eukaryota</taxon>
        <taxon>Viridiplantae</taxon>
        <taxon>Streptophyta</taxon>
        <taxon>Embryophyta</taxon>
        <taxon>Tracheophyta</taxon>
        <taxon>Spermatophyta</taxon>
        <taxon>Magnoliopsida</taxon>
        <taxon>Ranunculales</taxon>
        <taxon>Menispermaceae</taxon>
        <taxon>Menispermoideae</taxon>
        <taxon>Cissampelideae</taxon>
        <taxon>Stephania</taxon>
    </lineage>
</organism>